<dbReference type="Proteomes" id="UP000010556">
    <property type="component" value="Unassembled WGS sequence"/>
</dbReference>
<evidence type="ECO:0000256" key="1">
    <source>
        <dbReference type="SAM" id="Phobius"/>
    </source>
</evidence>
<protein>
    <submittedName>
        <fullName evidence="2">Uncharacterized protein</fullName>
    </submittedName>
</protein>
<dbReference type="AlphaFoldDB" id="L5LDP9"/>
<reference evidence="3" key="1">
    <citation type="journal article" date="2013" name="Science">
        <title>Comparative analysis of bat genomes provides insight into the evolution of flight and immunity.</title>
        <authorList>
            <person name="Zhang G."/>
            <person name="Cowled C."/>
            <person name="Shi Z."/>
            <person name="Huang Z."/>
            <person name="Bishop-Lilly K.A."/>
            <person name="Fang X."/>
            <person name="Wynne J.W."/>
            <person name="Xiong Z."/>
            <person name="Baker M.L."/>
            <person name="Zhao W."/>
            <person name="Tachedjian M."/>
            <person name="Zhu Y."/>
            <person name="Zhou P."/>
            <person name="Jiang X."/>
            <person name="Ng J."/>
            <person name="Yang L."/>
            <person name="Wu L."/>
            <person name="Xiao J."/>
            <person name="Feng Y."/>
            <person name="Chen Y."/>
            <person name="Sun X."/>
            <person name="Zhang Y."/>
            <person name="Marsh G.A."/>
            <person name="Crameri G."/>
            <person name="Broder C.C."/>
            <person name="Frey K.G."/>
            <person name="Wang L.F."/>
            <person name="Wang J."/>
        </authorList>
    </citation>
    <scope>NUCLEOTIDE SEQUENCE [LARGE SCALE GENOMIC DNA]</scope>
</reference>
<keyword evidence="3" id="KW-1185">Reference proteome</keyword>
<keyword evidence="1" id="KW-0812">Transmembrane</keyword>
<accession>L5LDP9</accession>
<gene>
    <name evidence="2" type="ORF">MDA_GLEAN10002862</name>
</gene>
<dbReference type="EMBL" id="KB113169">
    <property type="protein sequence ID" value="ELK23981.1"/>
    <property type="molecule type" value="Genomic_DNA"/>
</dbReference>
<feature type="transmembrane region" description="Helical" evidence="1">
    <location>
        <begin position="6"/>
        <end position="28"/>
    </location>
</feature>
<proteinExistence type="predicted"/>
<evidence type="ECO:0000313" key="3">
    <source>
        <dbReference type="Proteomes" id="UP000010556"/>
    </source>
</evidence>
<keyword evidence="1" id="KW-1133">Transmembrane helix</keyword>
<keyword evidence="1" id="KW-0472">Membrane</keyword>
<sequence>MGYVEFVGAVLLLPAVVVIIVVVALDVFTTVIKSCLLTEGELGLTFVGVPSTIEADELLVVVGLEVKEPAEFT</sequence>
<name>L5LDP9_MYODS</name>
<organism evidence="2 3">
    <name type="scientific">Myotis davidii</name>
    <name type="common">David's myotis</name>
    <dbReference type="NCBI Taxonomy" id="225400"/>
    <lineage>
        <taxon>Eukaryota</taxon>
        <taxon>Metazoa</taxon>
        <taxon>Chordata</taxon>
        <taxon>Craniata</taxon>
        <taxon>Vertebrata</taxon>
        <taxon>Euteleostomi</taxon>
        <taxon>Mammalia</taxon>
        <taxon>Eutheria</taxon>
        <taxon>Laurasiatheria</taxon>
        <taxon>Chiroptera</taxon>
        <taxon>Yangochiroptera</taxon>
        <taxon>Vespertilionidae</taxon>
        <taxon>Myotis</taxon>
    </lineage>
</organism>
<evidence type="ECO:0000313" key="2">
    <source>
        <dbReference type="EMBL" id="ELK23981.1"/>
    </source>
</evidence>